<organism evidence="1">
    <name type="scientific">Zea mays</name>
    <name type="common">Maize</name>
    <dbReference type="NCBI Taxonomy" id="4577"/>
    <lineage>
        <taxon>Eukaryota</taxon>
        <taxon>Viridiplantae</taxon>
        <taxon>Streptophyta</taxon>
        <taxon>Embryophyta</taxon>
        <taxon>Tracheophyta</taxon>
        <taxon>Spermatophyta</taxon>
        <taxon>Magnoliopsida</taxon>
        <taxon>Liliopsida</taxon>
        <taxon>Poales</taxon>
        <taxon>Poaceae</taxon>
        <taxon>PACMAD clade</taxon>
        <taxon>Panicoideae</taxon>
        <taxon>Andropogonodae</taxon>
        <taxon>Andropogoneae</taxon>
        <taxon>Tripsacinae</taxon>
        <taxon>Zea</taxon>
    </lineage>
</organism>
<dbReference type="Proteomes" id="UP000251960">
    <property type="component" value="Chromosome 8"/>
</dbReference>
<protein>
    <submittedName>
        <fullName evidence="1">Uncharacterized protein</fullName>
    </submittedName>
</protein>
<evidence type="ECO:0000313" key="1">
    <source>
        <dbReference type="EMBL" id="PWZ09139.1"/>
    </source>
</evidence>
<name>A0A3L6DKX4_MAIZE</name>
<sequence length="82" mass="8804">MEFAELHFCSVVPLLSLPWPRPGICRSLLPSPRAASSHGTTALLCLTDARSSSSRSFLAVAVACLRAARRLLLAPAARVELF</sequence>
<gene>
    <name evidence="1" type="ORF">Zm00014a_036706</name>
</gene>
<dbReference type="EMBL" id="NCVQ01000009">
    <property type="protein sequence ID" value="PWZ09139.1"/>
    <property type="molecule type" value="Genomic_DNA"/>
</dbReference>
<accession>A0A3L6DKX4</accession>
<proteinExistence type="predicted"/>
<reference evidence="1" key="1">
    <citation type="journal article" date="2018" name="Nat. Genet.">
        <title>Extensive intraspecific gene order and gene structural variations between Mo17 and other maize genomes.</title>
        <authorList>
            <person name="Sun S."/>
            <person name="Zhou Y."/>
            <person name="Chen J."/>
            <person name="Shi J."/>
            <person name="Zhao H."/>
            <person name="Zhao H."/>
            <person name="Song W."/>
            <person name="Zhang M."/>
            <person name="Cui Y."/>
            <person name="Dong X."/>
            <person name="Liu H."/>
            <person name="Ma X."/>
            <person name="Jiao Y."/>
            <person name="Wang B."/>
            <person name="Wei X."/>
            <person name="Stein J.C."/>
            <person name="Glaubitz J.C."/>
            <person name="Lu F."/>
            <person name="Yu G."/>
            <person name="Liang C."/>
            <person name="Fengler K."/>
            <person name="Li B."/>
            <person name="Rafalski A."/>
            <person name="Schnable P.S."/>
            <person name="Ware D.H."/>
            <person name="Buckler E.S."/>
            <person name="Lai J."/>
        </authorList>
    </citation>
    <scope>NUCLEOTIDE SEQUENCE [LARGE SCALE GENOMIC DNA]</scope>
    <source>
        <tissue evidence="1">Seedling</tissue>
    </source>
</reference>
<comment type="caution">
    <text evidence="1">The sequence shown here is derived from an EMBL/GenBank/DDBJ whole genome shotgun (WGS) entry which is preliminary data.</text>
</comment>
<dbReference type="AlphaFoldDB" id="A0A3L6DKX4"/>